<evidence type="ECO:0000256" key="1">
    <source>
        <dbReference type="SAM" id="SignalP"/>
    </source>
</evidence>
<name>A0A816C994_ADIRI</name>
<dbReference type="Proteomes" id="UP000663852">
    <property type="component" value="Unassembled WGS sequence"/>
</dbReference>
<dbReference type="AlphaFoldDB" id="A0A816C994"/>
<accession>A0A816C994</accession>
<dbReference type="EMBL" id="CAJNOR010007515">
    <property type="protein sequence ID" value="CAF1618637.1"/>
    <property type="molecule type" value="Genomic_DNA"/>
</dbReference>
<feature type="signal peptide" evidence="1">
    <location>
        <begin position="1"/>
        <end position="20"/>
    </location>
</feature>
<evidence type="ECO:0000313" key="3">
    <source>
        <dbReference type="EMBL" id="CAF1618637.1"/>
    </source>
</evidence>
<protein>
    <submittedName>
        <fullName evidence="3">Uncharacterized protein</fullName>
    </submittedName>
</protein>
<gene>
    <name evidence="2" type="ORF">EDS130_LOCUS5120</name>
    <name evidence="3" type="ORF">XAT740_LOCUS49922</name>
</gene>
<dbReference type="Proteomes" id="UP000663828">
    <property type="component" value="Unassembled WGS sequence"/>
</dbReference>
<keyword evidence="1" id="KW-0732">Signal</keyword>
<evidence type="ECO:0000313" key="2">
    <source>
        <dbReference type="EMBL" id="CAF0806478.1"/>
    </source>
</evidence>
<reference evidence="3" key="1">
    <citation type="submission" date="2021-02" db="EMBL/GenBank/DDBJ databases">
        <authorList>
            <person name="Nowell W R."/>
        </authorList>
    </citation>
    <scope>NUCLEOTIDE SEQUENCE</scope>
</reference>
<keyword evidence="4" id="KW-1185">Reference proteome</keyword>
<comment type="caution">
    <text evidence="3">The sequence shown here is derived from an EMBL/GenBank/DDBJ whole genome shotgun (WGS) entry which is preliminary data.</text>
</comment>
<dbReference type="EMBL" id="CAJNOJ010000014">
    <property type="protein sequence ID" value="CAF0806478.1"/>
    <property type="molecule type" value="Genomic_DNA"/>
</dbReference>
<proteinExistence type="predicted"/>
<feature type="chain" id="PRO_5036229686" evidence="1">
    <location>
        <begin position="21"/>
        <end position="196"/>
    </location>
</feature>
<organism evidence="3 4">
    <name type="scientific">Adineta ricciae</name>
    <name type="common">Rotifer</name>
    <dbReference type="NCBI Taxonomy" id="249248"/>
    <lineage>
        <taxon>Eukaryota</taxon>
        <taxon>Metazoa</taxon>
        <taxon>Spiralia</taxon>
        <taxon>Gnathifera</taxon>
        <taxon>Rotifera</taxon>
        <taxon>Eurotatoria</taxon>
        <taxon>Bdelloidea</taxon>
        <taxon>Adinetida</taxon>
        <taxon>Adinetidae</taxon>
        <taxon>Adineta</taxon>
    </lineage>
</organism>
<dbReference type="OrthoDB" id="10010156at2759"/>
<sequence>MKFSLVVFLLASASLLAVKSLSPIRQYVIRRDFFSNFKAGEFSVYDTDEKHLYYRIESKYFPLQKIELIAYPSKQTVGKLQAKLNLLLYKGEFSFQNPLSNQWINGIIEQKFVLARDVFAITWNGHQITVQKELGSLTNHFYDGNTLLAQFRLRPASVLWARKYDMQIFSDKYPENIYLLALAARDHTISSKKFKL</sequence>
<evidence type="ECO:0000313" key="4">
    <source>
        <dbReference type="Proteomes" id="UP000663828"/>
    </source>
</evidence>